<dbReference type="EMBL" id="ASGP02000003">
    <property type="protein sequence ID" value="KAH9517673.1"/>
    <property type="molecule type" value="Genomic_DNA"/>
</dbReference>
<dbReference type="GO" id="GO:0006644">
    <property type="term" value="P:phospholipid metabolic process"/>
    <property type="evidence" value="ECO:0007669"/>
    <property type="project" value="InterPro"/>
</dbReference>
<evidence type="ECO:0000313" key="9">
    <source>
        <dbReference type="EMBL" id="KAH9517673.1"/>
    </source>
</evidence>
<feature type="compositionally biased region" description="Basic and acidic residues" evidence="7">
    <location>
        <begin position="325"/>
        <end position="337"/>
    </location>
</feature>
<feature type="region of interest" description="Disordered" evidence="7">
    <location>
        <begin position="317"/>
        <end position="382"/>
    </location>
</feature>
<dbReference type="GO" id="GO:0016042">
    <property type="term" value="P:lipid catabolic process"/>
    <property type="evidence" value="ECO:0007669"/>
    <property type="project" value="UniProtKB-KW"/>
</dbReference>
<feature type="domain" description="Phospholipase A2-like central" evidence="8">
    <location>
        <begin position="188"/>
        <end position="278"/>
    </location>
</feature>
<feature type="compositionally biased region" description="Basic residues" evidence="7">
    <location>
        <begin position="350"/>
        <end position="363"/>
    </location>
</feature>
<comment type="caution">
    <text evidence="9">The sequence shown here is derived from an EMBL/GenBank/DDBJ whole genome shotgun (WGS) entry which is preliminary data.</text>
</comment>
<evidence type="ECO:0000259" key="8">
    <source>
        <dbReference type="Pfam" id="PF05826"/>
    </source>
</evidence>
<reference evidence="9" key="1">
    <citation type="submission" date="2013-05" db="EMBL/GenBank/DDBJ databases">
        <authorList>
            <person name="Yim A.K.Y."/>
            <person name="Chan T.F."/>
            <person name="Ji K.M."/>
            <person name="Liu X.Y."/>
            <person name="Zhou J.W."/>
            <person name="Li R.Q."/>
            <person name="Yang K.Y."/>
            <person name="Li J."/>
            <person name="Li M."/>
            <person name="Law P.T.W."/>
            <person name="Wu Y.L."/>
            <person name="Cai Z.L."/>
            <person name="Qin H."/>
            <person name="Bao Y."/>
            <person name="Leung R.K.K."/>
            <person name="Ng P.K.S."/>
            <person name="Zou J."/>
            <person name="Zhong X.J."/>
            <person name="Ran P.X."/>
            <person name="Zhong N.S."/>
            <person name="Liu Z.G."/>
            <person name="Tsui S.K.W."/>
        </authorList>
    </citation>
    <scope>NUCLEOTIDE SEQUENCE</scope>
    <source>
        <strain evidence="9">Derf</strain>
        <tissue evidence="9">Whole organism</tissue>
    </source>
</reference>
<dbReference type="Gene3D" id="1.20.90.10">
    <property type="entry name" value="Phospholipase A2 domain"/>
    <property type="match status" value="1"/>
</dbReference>
<dbReference type="PANTHER" id="PTHR12253">
    <property type="entry name" value="RH14732P"/>
    <property type="match status" value="1"/>
</dbReference>
<keyword evidence="3" id="KW-0378">Hydrolase</keyword>
<keyword evidence="4" id="KW-0106">Calcium</keyword>
<feature type="region of interest" description="Disordered" evidence="7">
    <location>
        <begin position="60"/>
        <end position="90"/>
    </location>
</feature>
<protein>
    <recommendedName>
        <fullName evidence="8">Phospholipase A2-like central domain-containing protein</fullName>
    </recommendedName>
</protein>
<sequence length="382" mass="44913">MVVIFISKSQNAPLIVDRREDHILIEIIDKIQRYSPVVCCGSPSESRPTCKHYCCDKPDKEDKPKPTTHKPLDSGGNSSPKSTKKPPINNVPQPSTYVVCFSFENILTIIEFRHDNHFIHDCVIFDQTIEERKQQSHYYMEYYAAKNRTFFSHQIDFNIMLLMIRSCTMNAFEQQQQLQVTHNTGNINVCGFHDIAIDYWDLGKASSVDICCREHDHCPIRILPNEKQYGIDNGGKFTLSLCQCEQLFYDCLDHESHSSYGQEIKRIYFNLLRLKCLEPIDCQAKWIYNNNKWELKNRDKPCVDKFRTIKFKNRHKLFGDQNDDDGGHKERPQKGHDDDDDDKLPDQKRKTNKRRWNKCRSKKYPPYLHTHTHHLSVSINRS</sequence>
<organism evidence="9 10">
    <name type="scientific">Dermatophagoides farinae</name>
    <name type="common">American house dust mite</name>
    <dbReference type="NCBI Taxonomy" id="6954"/>
    <lineage>
        <taxon>Eukaryota</taxon>
        <taxon>Metazoa</taxon>
        <taxon>Ecdysozoa</taxon>
        <taxon>Arthropoda</taxon>
        <taxon>Chelicerata</taxon>
        <taxon>Arachnida</taxon>
        <taxon>Acari</taxon>
        <taxon>Acariformes</taxon>
        <taxon>Sarcoptiformes</taxon>
        <taxon>Astigmata</taxon>
        <taxon>Psoroptidia</taxon>
        <taxon>Analgoidea</taxon>
        <taxon>Pyroglyphidae</taxon>
        <taxon>Dermatophagoidinae</taxon>
        <taxon>Dermatophagoides</taxon>
    </lineage>
</organism>
<keyword evidence="10" id="KW-1185">Reference proteome</keyword>
<evidence type="ECO:0000256" key="2">
    <source>
        <dbReference type="ARBA" id="ARBA00001913"/>
    </source>
</evidence>
<dbReference type="GO" id="GO:0050482">
    <property type="term" value="P:arachidonate secretion"/>
    <property type="evidence" value="ECO:0007669"/>
    <property type="project" value="InterPro"/>
</dbReference>
<name>A0A922I364_DERFA</name>
<dbReference type="SUPFAM" id="SSF48619">
    <property type="entry name" value="Phospholipase A2, PLA2"/>
    <property type="match status" value="1"/>
</dbReference>
<comment type="catalytic activity">
    <reaction evidence="1">
        <text>a 1,2-diacyl-sn-glycero-3-phosphocholine + H2O = a 1-acyl-sn-glycero-3-phosphocholine + a fatty acid + H(+)</text>
        <dbReference type="Rhea" id="RHEA:15801"/>
        <dbReference type="ChEBI" id="CHEBI:15377"/>
        <dbReference type="ChEBI" id="CHEBI:15378"/>
        <dbReference type="ChEBI" id="CHEBI:28868"/>
        <dbReference type="ChEBI" id="CHEBI:57643"/>
        <dbReference type="ChEBI" id="CHEBI:58168"/>
        <dbReference type="EC" id="3.1.1.4"/>
    </reaction>
</comment>
<comment type="cofactor">
    <cofactor evidence="2">
        <name>Ca(2+)</name>
        <dbReference type="ChEBI" id="CHEBI:29108"/>
    </cofactor>
</comment>
<evidence type="ECO:0000256" key="5">
    <source>
        <dbReference type="ARBA" id="ARBA00022963"/>
    </source>
</evidence>
<gene>
    <name evidence="9" type="ORF">DERF_008318</name>
</gene>
<evidence type="ECO:0000313" key="10">
    <source>
        <dbReference type="Proteomes" id="UP000790347"/>
    </source>
</evidence>
<evidence type="ECO:0000256" key="1">
    <source>
        <dbReference type="ARBA" id="ARBA00001604"/>
    </source>
</evidence>
<evidence type="ECO:0000256" key="6">
    <source>
        <dbReference type="ARBA" id="ARBA00023098"/>
    </source>
</evidence>
<dbReference type="AlphaFoldDB" id="A0A922I364"/>
<evidence type="ECO:0000256" key="7">
    <source>
        <dbReference type="SAM" id="MobiDB-lite"/>
    </source>
</evidence>
<dbReference type="InterPro" id="IPR036444">
    <property type="entry name" value="PLipase_A2_dom_sf"/>
</dbReference>
<accession>A0A922I364</accession>
<dbReference type="Proteomes" id="UP000790347">
    <property type="component" value="Unassembled WGS sequence"/>
</dbReference>
<reference evidence="9" key="2">
    <citation type="journal article" date="2022" name="Res Sq">
        <title>Comparative Genomics Reveals Insights into the Divergent Evolution of Astigmatic Mites and Household Pest Adaptations.</title>
        <authorList>
            <person name="Xiong Q."/>
            <person name="Wan A.T.-Y."/>
            <person name="Liu X.-Y."/>
            <person name="Fung C.S.-H."/>
            <person name="Xiao X."/>
            <person name="Malainual N."/>
            <person name="Hou J."/>
            <person name="Wang L."/>
            <person name="Wang M."/>
            <person name="Yang K."/>
            <person name="Cui Y."/>
            <person name="Leung E."/>
            <person name="Nong W."/>
            <person name="Shin S.-K."/>
            <person name="Au S."/>
            <person name="Jeong K.Y."/>
            <person name="Chew F.T."/>
            <person name="Hui J."/>
            <person name="Leung T.F."/>
            <person name="Tungtrongchitr A."/>
            <person name="Zhong N."/>
            <person name="Liu Z."/>
            <person name="Tsui S."/>
        </authorList>
    </citation>
    <scope>NUCLEOTIDE SEQUENCE</scope>
    <source>
        <strain evidence="9">Derf</strain>
        <tissue evidence="9">Whole organism</tissue>
    </source>
</reference>
<dbReference type="InterPro" id="IPR016090">
    <property type="entry name" value="PLA2-like_dom"/>
</dbReference>
<keyword evidence="6" id="KW-0443">Lipid metabolism</keyword>
<proteinExistence type="predicted"/>
<evidence type="ECO:0000256" key="3">
    <source>
        <dbReference type="ARBA" id="ARBA00022801"/>
    </source>
</evidence>
<evidence type="ECO:0000256" key="4">
    <source>
        <dbReference type="ARBA" id="ARBA00022837"/>
    </source>
</evidence>
<keyword evidence="5" id="KW-0442">Lipid degradation</keyword>
<dbReference type="Pfam" id="PF05826">
    <property type="entry name" value="Phospholip_A2_2"/>
    <property type="match status" value="1"/>
</dbReference>
<dbReference type="GO" id="GO:0004623">
    <property type="term" value="F:phospholipase A2 activity"/>
    <property type="evidence" value="ECO:0007669"/>
    <property type="project" value="UniProtKB-EC"/>
</dbReference>